<dbReference type="AlphaFoldDB" id="A0A8J2Z3C0"/>
<keyword evidence="1" id="KW-1133">Transmembrane helix</keyword>
<feature type="transmembrane region" description="Helical" evidence="1">
    <location>
        <begin position="216"/>
        <end position="236"/>
    </location>
</feature>
<feature type="transmembrane region" description="Helical" evidence="1">
    <location>
        <begin position="20"/>
        <end position="37"/>
    </location>
</feature>
<dbReference type="EMBL" id="BMJS01000006">
    <property type="protein sequence ID" value="GGF93744.1"/>
    <property type="molecule type" value="Genomic_DNA"/>
</dbReference>
<feature type="transmembrane region" description="Helical" evidence="1">
    <location>
        <begin position="285"/>
        <end position="318"/>
    </location>
</feature>
<proteinExistence type="predicted"/>
<evidence type="ECO:0000256" key="1">
    <source>
        <dbReference type="SAM" id="Phobius"/>
    </source>
</evidence>
<feature type="transmembrane region" description="Helical" evidence="1">
    <location>
        <begin position="146"/>
        <end position="166"/>
    </location>
</feature>
<reference evidence="2" key="1">
    <citation type="journal article" date="2014" name="Int. J. Syst. Evol. Microbiol.">
        <title>Complete genome sequence of Corynebacterium casei LMG S-19264T (=DSM 44701T), isolated from a smear-ripened cheese.</title>
        <authorList>
            <consortium name="US DOE Joint Genome Institute (JGI-PGF)"/>
            <person name="Walter F."/>
            <person name="Albersmeier A."/>
            <person name="Kalinowski J."/>
            <person name="Ruckert C."/>
        </authorList>
    </citation>
    <scope>NUCLEOTIDE SEQUENCE</scope>
    <source>
        <strain evidence="2">CGMCC 1.15758</strain>
    </source>
</reference>
<keyword evidence="1" id="KW-0472">Membrane</keyword>
<comment type="caution">
    <text evidence="2">The sequence shown here is derived from an EMBL/GenBank/DDBJ whole genome shotgun (WGS) entry which is preliminary data.</text>
</comment>
<keyword evidence="3" id="KW-1185">Reference proteome</keyword>
<reference evidence="2" key="2">
    <citation type="submission" date="2020-09" db="EMBL/GenBank/DDBJ databases">
        <authorList>
            <person name="Sun Q."/>
            <person name="Zhou Y."/>
        </authorList>
    </citation>
    <scope>NUCLEOTIDE SEQUENCE</scope>
    <source>
        <strain evidence="2">CGMCC 1.15758</strain>
    </source>
</reference>
<gene>
    <name evidence="2" type="ORF">GCM10010995_08680</name>
</gene>
<evidence type="ECO:0000313" key="3">
    <source>
        <dbReference type="Proteomes" id="UP000636949"/>
    </source>
</evidence>
<evidence type="ECO:0000313" key="2">
    <source>
        <dbReference type="EMBL" id="GGF93744.1"/>
    </source>
</evidence>
<dbReference type="Proteomes" id="UP000636949">
    <property type="component" value="Unassembled WGS sequence"/>
</dbReference>
<accession>A0A8J2Z3C0</accession>
<feature type="transmembrane region" description="Helical" evidence="1">
    <location>
        <begin position="173"/>
        <end position="196"/>
    </location>
</feature>
<feature type="transmembrane region" description="Helical" evidence="1">
    <location>
        <begin position="121"/>
        <end position="140"/>
    </location>
</feature>
<organism evidence="2 3">
    <name type="scientific">Cysteiniphilum litorale</name>
    <dbReference type="NCBI Taxonomy" id="2056700"/>
    <lineage>
        <taxon>Bacteria</taxon>
        <taxon>Pseudomonadati</taxon>
        <taxon>Pseudomonadota</taxon>
        <taxon>Gammaproteobacteria</taxon>
        <taxon>Thiotrichales</taxon>
        <taxon>Fastidiosibacteraceae</taxon>
        <taxon>Cysteiniphilum</taxon>
    </lineage>
</organism>
<sequence length="488" mass="57404">MSHQLSQAFGLYQLQELGLFISWLWMHSLGLITYSSIMSGISSMGWWSLLVYLPVLWILALMAGHPKAVYAFCFDMLKGLYAWIFHHYKPNKFYGLGSRLPLLIQLRIKYFSSYRGETRSLTFDLWLIALGLMFLIWVIPFPFGKFILYFILICILAVYCSQVMRYGYMRPSLILSGIIFSHAALYYNLHFGFILQPHQKELWFITVNPTDYVIDFSRIYFAIMLFFSYLGLFKYLSNFIHHWLLPKSFFPDFYERQAGYQAFGLIKVTELTDRELRFWNTQPEYLFDTFLFSIPVFIVGIVIQLPVMLILGLLYPFFCALRLHSLHRKLLNIVQIVPTKKIVNRFVGEWRLDPSIDGENASEKVINQRFDNFLIYVRENLQEDEVKLKELLLCKFPDLQQLKITQFEEDKQEVVAQSDDIAIKQSFPVIKLEDIQAALAEFECSLESIKMIKGRFNTHAISESIHRARNHDGDITQKRRILFQTLES</sequence>
<name>A0A8J2Z3C0_9GAMM</name>
<keyword evidence="1" id="KW-0812">Transmembrane</keyword>
<feature type="transmembrane region" description="Helical" evidence="1">
    <location>
        <begin position="44"/>
        <end position="62"/>
    </location>
</feature>
<feature type="transmembrane region" description="Helical" evidence="1">
    <location>
        <begin position="68"/>
        <end position="85"/>
    </location>
</feature>
<protein>
    <submittedName>
        <fullName evidence="2">Uncharacterized protein</fullName>
    </submittedName>
</protein>